<name>A0A2U2AQN5_9GAMM</name>
<reference evidence="2" key="1">
    <citation type="submission" date="2018-05" db="EMBL/GenBank/DDBJ databases">
        <title>Ignatzschineria dubaiensis sp. nov., isolated from necrotic foot tissues of dromedaries (Camelus dromedarius) and associated maggots in Dubai, United Arab Emirates.</title>
        <authorList>
            <person name="Tsang C.C."/>
            <person name="Tang J.Y.M."/>
            <person name="Fong J.Y.H."/>
            <person name="Kinne J."/>
            <person name="Lee H.H."/>
            <person name="Joseph M."/>
            <person name="Jose S."/>
            <person name="Schuster R.K."/>
            <person name="Tang Y."/>
            <person name="Sivakumar S."/>
            <person name="Chen J.H.K."/>
            <person name="Teng J.L.L."/>
            <person name="Lau S.K.P."/>
            <person name="Wernery U."/>
            <person name="Woo P.C.Y."/>
        </authorList>
    </citation>
    <scope>NUCLEOTIDE SEQUENCE [LARGE SCALE GENOMIC DNA]</scope>
    <source>
        <strain evidence="2">UAE-HKU57</strain>
    </source>
</reference>
<gene>
    <name evidence="1" type="ORF">DC077_05430</name>
</gene>
<evidence type="ECO:0000313" key="1">
    <source>
        <dbReference type="EMBL" id="PWD86185.1"/>
    </source>
</evidence>
<sequence>MAQKEKSVSTGYSFINEELLLKACDLGRNEALALIVISSGTLHTKEETYWSAQAVQKRLLIDWKYAKTALNNLEEHGIITDLKREENKNKKNPRPKYKINSTTENRIWFPQSFIDPIVDHSTGLIIQSPLEQIKKFNDVNLIKFIFYLYKHQDLVNEAGISRNICYKEHKIERVGRWAKWDMCILGEVEFRATYTINAKRLNDAIFQSIENNLHESVAEQDCHWIWYYLDFVKEIGLIESGTYVFEGRETGLSYLYPIKGPIDIENAISEAAIKYFKYQIEKVSMPKELREDVIFELKNAIECGRTIFPLDARIVNAVVHTVYRMRHRPHTKNTGEWMSKINQQANEVSDDFLRNIK</sequence>
<organism evidence="1 2">
    <name type="scientific">Ignatzschineria cameli</name>
    <dbReference type="NCBI Taxonomy" id="2182793"/>
    <lineage>
        <taxon>Bacteria</taxon>
        <taxon>Pseudomonadati</taxon>
        <taxon>Pseudomonadota</taxon>
        <taxon>Gammaproteobacteria</taxon>
        <taxon>Cardiobacteriales</taxon>
        <taxon>Ignatzschineriaceae</taxon>
        <taxon>Ignatzschineria</taxon>
    </lineage>
</organism>
<dbReference type="AlphaFoldDB" id="A0A2U2AQN5"/>
<evidence type="ECO:0000313" key="2">
    <source>
        <dbReference type="Proteomes" id="UP000245059"/>
    </source>
</evidence>
<proteinExistence type="predicted"/>
<accession>A0A2U2AQN5</accession>
<protein>
    <submittedName>
        <fullName evidence="1">Uncharacterized protein</fullName>
    </submittedName>
</protein>
<dbReference type="EMBL" id="QEWW01000003">
    <property type="protein sequence ID" value="PWD86185.1"/>
    <property type="molecule type" value="Genomic_DNA"/>
</dbReference>
<dbReference type="Proteomes" id="UP000245059">
    <property type="component" value="Unassembled WGS sequence"/>
</dbReference>
<comment type="caution">
    <text evidence="1">The sequence shown here is derived from an EMBL/GenBank/DDBJ whole genome shotgun (WGS) entry which is preliminary data.</text>
</comment>
<dbReference type="RefSeq" id="WP_109217883.1">
    <property type="nucleotide sequence ID" value="NZ_QEWW01000003.1"/>
</dbReference>